<organism evidence="1 2">
    <name type="scientific">Trifolium medium</name>
    <dbReference type="NCBI Taxonomy" id="97028"/>
    <lineage>
        <taxon>Eukaryota</taxon>
        <taxon>Viridiplantae</taxon>
        <taxon>Streptophyta</taxon>
        <taxon>Embryophyta</taxon>
        <taxon>Tracheophyta</taxon>
        <taxon>Spermatophyta</taxon>
        <taxon>Magnoliopsida</taxon>
        <taxon>eudicotyledons</taxon>
        <taxon>Gunneridae</taxon>
        <taxon>Pentapetalae</taxon>
        <taxon>rosids</taxon>
        <taxon>fabids</taxon>
        <taxon>Fabales</taxon>
        <taxon>Fabaceae</taxon>
        <taxon>Papilionoideae</taxon>
        <taxon>50 kb inversion clade</taxon>
        <taxon>NPAAA clade</taxon>
        <taxon>Hologalegina</taxon>
        <taxon>IRL clade</taxon>
        <taxon>Trifolieae</taxon>
        <taxon>Trifolium</taxon>
    </lineage>
</organism>
<protein>
    <submittedName>
        <fullName evidence="1">Uncharacterized protein</fullName>
    </submittedName>
</protein>
<gene>
    <name evidence="1" type="ORF">A2U01_0026878</name>
</gene>
<sequence>MTLMVRLEAITTALCFWYGGSRWRRYLQNRLAQCSSHYVIKENEVKKQRGAIEMNPMVQVALPRLVQEASKMKWHTELRVLSCVYWAFA</sequence>
<name>A0A392P4S3_9FABA</name>
<keyword evidence="2" id="KW-1185">Reference proteome</keyword>
<dbReference type="AlphaFoldDB" id="A0A392P4S3"/>
<evidence type="ECO:0000313" key="2">
    <source>
        <dbReference type="Proteomes" id="UP000265520"/>
    </source>
</evidence>
<comment type="caution">
    <text evidence="1">The sequence shown here is derived from an EMBL/GenBank/DDBJ whole genome shotgun (WGS) entry which is preliminary data.</text>
</comment>
<proteinExistence type="predicted"/>
<accession>A0A392P4S3</accession>
<feature type="non-terminal residue" evidence="1">
    <location>
        <position position="89"/>
    </location>
</feature>
<dbReference type="Proteomes" id="UP000265520">
    <property type="component" value="Unassembled WGS sequence"/>
</dbReference>
<dbReference type="EMBL" id="LXQA010059866">
    <property type="protein sequence ID" value="MCI05825.1"/>
    <property type="molecule type" value="Genomic_DNA"/>
</dbReference>
<evidence type="ECO:0000313" key="1">
    <source>
        <dbReference type="EMBL" id="MCI05825.1"/>
    </source>
</evidence>
<reference evidence="1 2" key="1">
    <citation type="journal article" date="2018" name="Front. Plant Sci.">
        <title>Red Clover (Trifolium pratense) and Zigzag Clover (T. medium) - A Picture of Genomic Similarities and Differences.</title>
        <authorList>
            <person name="Dluhosova J."/>
            <person name="Istvanek J."/>
            <person name="Nedelnik J."/>
            <person name="Repkova J."/>
        </authorList>
    </citation>
    <scope>NUCLEOTIDE SEQUENCE [LARGE SCALE GENOMIC DNA]</scope>
    <source>
        <strain evidence="2">cv. 10/8</strain>
        <tissue evidence="1">Leaf</tissue>
    </source>
</reference>